<feature type="transmembrane region" description="Helical" evidence="5">
    <location>
        <begin position="123"/>
        <end position="144"/>
    </location>
</feature>
<dbReference type="SMART" id="SM00670">
    <property type="entry name" value="PINc"/>
    <property type="match status" value="1"/>
</dbReference>
<evidence type="ECO:0000313" key="8">
    <source>
        <dbReference type="Proteomes" id="UP000199309"/>
    </source>
</evidence>
<feature type="transmembrane region" description="Helical" evidence="5">
    <location>
        <begin position="150"/>
        <end position="170"/>
    </location>
</feature>
<dbReference type="GO" id="GO:0016787">
    <property type="term" value="F:hydrolase activity"/>
    <property type="evidence" value="ECO:0007669"/>
    <property type="project" value="UniProtKB-KW"/>
</dbReference>
<dbReference type="PANTHER" id="PTHR11603:SF147">
    <property type="entry name" value="MEMBRANE PROTEIN"/>
    <property type="match status" value="1"/>
</dbReference>
<dbReference type="CDD" id="cd09877">
    <property type="entry name" value="PIN_YacL-like"/>
    <property type="match status" value="1"/>
</dbReference>
<dbReference type="SUPFAM" id="SSF88723">
    <property type="entry name" value="PIN domain-like"/>
    <property type="match status" value="1"/>
</dbReference>
<organism evidence="7 8">
    <name type="scientific">Megasphaera paucivorans</name>
    <dbReference type="NCBI Taxonomy" id="349095"/>
    <lineage>
        <taxon>Bacteria</taxon>
        <taxon>Bacillati</taxon>
        <taxon>Bacillota</taxon>
        <taxon>Negativicutes</taxon>
        <taxon>Veillonellales</taxon>
        <taxon>Veillonellaceae</taxon>
        <taxon>Megasphaera</taxon>
    </lineage>
</organism>
<evidence type="ECO:0000256" key="4">
    <source>
        <dbReference type="ARBA" id="ARBA00022842"/>
    </source>
</evidence>
<dbReference type="InterPro" id="IPR002716">
    <property type="entry name" value="PIN_dom"/>
</dbReference>
<proteinExistence type="predicted"/>
<keyword evidence="8" id="KW-1185">Reference proteome</keyword>
<evidence type="ECO:0000256" key="3">
    <source>
        <dbReference type="ARBA" id="ARBA00022801"/>
    </source>
</evidence>
<dbReference type="InterPro" id="IPR029060">
    <property type="entry name" value="PIN-like_dom_sf"/>
</dbReference>
<dbReference type="EMBL" id="FNHQ01000001">
    <property type="protein sequence ID" value="SDM06799.1"/>
    <property type="molecule type" value="Genomic_DNA"/>
</dbReference>
<dbReference type="InterPro" id="IPR052041">
    <property type="entry name" value="Nucleic_acid_metab_PIN/TRAM"/>
</dbReference>
<reference evidence="7 8" key="1">
    <citation type="submission" date="2016-10" db="EMBL/GenBank/DDBJ databases">
        <authorList>
            <person name="de Groot N.N."/>
        </authorList>
    </citation>
    <scope>NUCLEOTIDE SEQUENCE [LARGE SCALE GENOMIC DNA]</scope>
    <source>
        <strain evidence="7 8">DSM 16981</strain>
    </source>
</reference>
<keyword evidence="5" id="KW-0812">Transmembrane</keyword>
<evidence type="ECO:0000256" key="5">
    <source>
        <dbReference type="SAM" id="Phobius"/>
    </source>
</evidence>
<evidence type="ECO:0000259" key="6">
    <source>
        <dbReference type="PROSITE" id="PS50926"/>
    </source>
</evidence>
<dbReference type="AlphaFoldDB" id="A0A1G9Q781"/>
<dbReference type="InterPro" id="IPR002792">
    <property type="entry name" value="TRAM_dom"/>
</dbReference>
<dbReference type="PANTHER" id="PTHR11603">
    <property type="entry name" value="AAA FAMILY ATPASE"/>
    <property type="match status" value="1"/>
</dbReference>
<evidence type="ECO:0000256" key="2">
    <source>
        <dbReference type="ARBA" id="ARBA00022722"/>
    </source>
</evidence>
<dbReference type="Pfam" id="PF01938">
    <property type="entry name" value="TRAM"/>
    <property type="match status" value="1"/>
</dbReference>
<gene>
    <name evidence="7" type="ORF">SAMN05660299_00132</name>
</gene>
<feature type="domain" description="TRAM" evidence="6">
    <location>
        <begin position="333"/>
        <end position="394"/>
    </location>
</feature>
<evidence type="ECO:0000313" key="7">
    <source>
        <dbReference type="EMBL" id="SDM06799.1"/>
    </source>
</evidence>
<feature type="transmembrane region" description="Helical" evidence="5">
    <location>
        <begin position="72"/>
        <end position="103"/>
    </location>
</feature>
<dbReference type="STRING" id="349095.SAMN05660299_00132"/>
<dbReference type="Gene3D" id="3.40.50.1010">
    <property type="entry name" value="5'-nuclease"/>
    <property type="match status" value="1"/>
</dbReference>
<feature type="transmembrane region" description="Helical" evidence="5">
    <location>
        <begin position="32"/>
        <end position="52"/>
    </location>
</feature>
<protein>
    <submittedName>
        <fullName evidence="7">Uncharacterized conserved protein YacL, contains PIN and TRAM domains</fullName>
    </submittedName>
</protein>
<evidence type="ECO:0000256" key="1">
    <source>
        <dbReference type="ARBA" id="ARBA00001946"/>
    </source>
</evidence>
<name>A0A1G9Q781_9FIRM</name>
<accession>A0A1G9Q781</accession>
<sequence length="400" mass="44005">MAKKEIKEKKAAGKFMEENDLNKPDRNMADKIMCGVIILVFAVSFVMISDQIMTTPFFSMEIAERFTKNGIVGTTVLTVLGFLVGAILGVIVGYLISPVIINLIWKSIHRIEFSLSGFSSQDLLVGTLGLLFGLIIANLIGLAFVRLPIIGAYGPIVFSIIFGYAGMSIAMRKKTEIANLIGLLRFSKQPKEHVKKNKDEEFVGKLLDTSSIIDGRIAEICSTGFLEGPLLVPVFVLEELQHIADSSDLLKRNKGRRGLDILKQMQEDNYVEVRIIHDDFEDMPPAVDSKLVRLGRKIHAKVVTNDYNLNKVAALQGVVVLNINDLANALKPARIPGEQMNVLIVKAGKENNQGIAYLDDGTMIVVEDGEKFIGQNVPVTVTSVLQTSAGRMIFVKMADE</sequence>
<keyword evidence="3" id="KW-0378">Hydrolase</keyword>
<dbReference type="Proteomes" id="UP000199309">
    <property type="component" value="Unassembled WGS sequence"/>
</dbReference>
<dbReference type="GO" id="GO:0004518">
    <property type="term" value="F:nuclease activity"/>
    <property type="evidence" value="ECO:0007669"/>
    <property type="project" value="UniProtKB-KW"/>
</dbReference>
<keyword evidence="4" id="KW-0460">Magnesium</keyword>
<comment type="cofactor">
    <cofactor evidence="1">
        <name>Mg(2+)</name>
        <dbReference type="ChEBI" id="CHEBI:18420"/>
    </cofactor>
</comment>
<keyword evidence="2" id="KW-0540">Nuclease</keyword>
<dbReference type="PROSITE" id="PS50926">
    <property type="entry name" value="TRAM"/>
    <property type="match status" value="1"/>
</dbReference>
<keyword evidence="5" id="KW-1133">Transmembrane helix</keyword>
<keyword evidence="5" id="KW-0472">Membrane</keyword>